<evidence type="ECO:0000313" key="4">
    <source>
        <dbReference type="Proteomes" id="UP000199586"/>
    </source>
</evidence>
<keyword evidence="4" id="KW-1185">Reference proteome</keyword>
<dbReference type="GO" id="GO:0005886">
    <property type="term" value="C:plasma membrane"/>
    <property type="evidence" value="ECO:0007669"/>
    <property type="project" value="InterPro"/>
</dbReference>
<evidence type="ECO:0000259" key="2">
    <source>
        <dbReference type="Pfam" id="PF10099"/>
    </source>
</evidence>
<dbReference type="PANTHER" id="PTHR37461">
    <property type="entry name" value="ANTI-SIGMA-K FACTOR RSKA"/>
    <property type="match status" value="1"/>
</dbReference>
<gene>
    <name evidence="3" type="ORF">SAMN04488241_10358</name>
</gene>
<organism evidence="3 4">
    <name type="scientific">Sphingomonas rubra</name>
    <dbReference type="NCBI Taxonomy" id="634430"/>
    <lineage>
        <taxon>Bacteria</taxon>
        <taxon>Pseudomonadati</taxon>
        <taxon>Pseudomonadota</taxon>
        <taxon>Alphaproteobacteria</taxon>
        <taxon>Sphingomonadales</taxon>
        <taxon>Sphingomonadaceae</taxon>
        <taxon>Sphingomonas</taxon>
    </lineage>
</organism>
<protein>
    <submittedName>
        <fullName evidence="3">Anti-sigma-K factor RskA</fullName>
    </submittedName>
</protein>
<name>A0A1I5R7N6_9SPHN</name>
<dbReference type="Pfam" id="PF10099">
    <property type="entry name" value="RskA_C"/>
    <property type="match status" value="1"/>
</dbReference>
<proteinExistence type="predicted"/>
<evidence type="ECO:0000256" key="1">
    <source>
        <dbReference type="SAM" id="Phobius"/>
    </source>
</evidence>
<dbReference type="InterPro" id="IPR051474">
    <property type="entry name" value="Anti-sigma-K/W_factor"/>
</dbReference>
<dbReference type="InterPro" id="IPR018764">
    <property type="entry name" value="RskA_C"/>
</dbReference>
<dbReference type="STRING" id="634430.SAMN04488241_10358"/>
<keyword evidence="1" id="KW-1133">Transmembrane helix</keyword>
<sequence>MPDEDRPADEPVDDVAAAELALGLLDGEERAAALRRVLAEPAFAAEVERWRLYFAQLFDKWPEAQPPADLIDRIDASLSGPLPMRRRQLPWPLLATVSTAVAAALLVVVALRPDVPTPPPPPIARQAPAQPLLVAAIGGEAAIFEPGSGRLRVGGAPDVPAGRVAQLWVIGADQTPYSLGLLDRGNTARLLPPADRARLIAGATLAVSVEPAGGSPKPTPTGPVVATGALRAV</sequence>
<reference evidence="3 4" key="1">
    <citation type="submission" date="2016-10" db="EMBL/GenBank/DDBJ databases">
        <authorList>
            <person name="de Groot N.N."/>
        </authorList>
    </citation>
    <scope>NUCLEOTIDE SEQUENCE [LARGE SCALE GENOMIC DNA]</scope>
    <source>
        <strain evidence="3 4">CGMCC 1.9113</strain>
    </source>
</reference>
<feature type="domain" description="Anti-sigma K factor RskA C-terminal" evidence="2">
    <location>
        <begin position="99"/>
        <end position="224"/>
    </location>
</feature>
<keyword evidence="1" id="KW-0472">Membrane</keyword>
<dbReference type="Proteomes" id="UP000199586">
    <property type="component" value="Unassembled WGS sequence"/>
</dbReference>
<keyword evidence="1" id="KW-0812">Transmembrane</keyword>
<dbReference type="GO" id="GO:0006417">
    <property type="term" value="P:regulation of translation"/>
    <property type="evidence" value="ECO:0007669"/>
    <property type="project" value="TreeGrafter"/>
</dbReference>
<evidence type="ECO:0000313" key="3">
    <source>
        <dbReference type="EMBL" id="SFP54544.1"/>
    </source>
</evidence>
<accession>A0A1I5R7N6</accession>
<dbReference type="PANTHER" id="PTHR37461:SF1">
    <property type="entry name" value="ANTI-SIGMA-K FACTOR RSKA"/>
    <property type="match status" value="1"/>
</dbReference>
<dbReference type="GO" id="GO:0016989">
    <property type="term" value="F:sigma factor antagonist activity"/>
    <property type="evidence" value="ECO:0007669"/>
    <property type="project" value="TreeGrafter"/>
</dbReference>
<dbReference type="RefSeq" id="WP_177200083.1">
    <property type="nucleotide sequence ID" value="NZ_FOXP01000003.1"/>
</dbReference>
<dbReference type="EMBL" id="FOXP01000003">
    <property type="protein sequence ID" value="SFP54544.1"/>
    <property type="molecule type" value="Genomic_DNA"/>
</dbReference>
<feature type="transmembrane region" description="Helical" evidence="1">
    <location>
        <begin position="91"/>
        <end position="111"/>
    </location>
</feature>
<dbReference type="AlphaFoldDB" id="A0A1I5R7N6"/>